<dbReference type="Proteomes" id="UP001177120">
    <property type="component" value="Unassembled WGS sequence"/>
</dbReference>
<evidence type="ECO:0000256" key="2">
    <source>
        <dbReference type="ARBA" id="ARBA00023136"/>
    </source>
</evidence>
<keyword evidence="2" id="KW-0472">Membrane</keyword>
<keyword evidence="5" id="KW-1185">Reference proteome</keyword>
<gene>
    <name evidence="4" type="ORF">JQC72_11390</name>
</gene>
<accession>A0ABS2WKQ2</accession>
<reference evidence="4" key="1">
    <citation type="journal article" date="2024" name="Int. J. Syst. Evol. Microbiol.">
        <title>Polycladomyces zharkentensis sp. nov., a novel thermophilic cellulose- and starch-degrading member of the Bacillota from a geothermal aquifer in Kazakhstan.</title>
        <authorList>
            <person name="Mashzhan A."/>
            <person name="Kistaubayeva A."/>
            <person name="Javier-Lopez R."/>
            <person name="Bissenova U."/>
            <person name="Bissenbay A."/>
            <person name="Birkeland N.K."/>
        </authorList>
    </citation>
    <scope>NUCLEOTIDE SEQUENCE</scope>
    <source>
        <strain evidence="4">ZKZ2T</strain>
    </source>
</reference>
<evidence type="ECO:0000259" key="3">
    <source>
        <dbReference type="Pfam" id="PF00144"/>
    </source>
</evidence>
<comment type="caution">
    <text evidence="4">The sequence shown here is derived from an EMBL/GenBank/DDBJ whole genome shotgun (WGS) entry which is preliminary data.</text>
</comment>
<dbReference type="InterPro" id="IPR050491">
    <property type="entry name" value="AmpC-like"/>
</dbReference>
<dbReference type="RefSeq" id="WP_205495749.1">
    <property type="nucleotide sequence ID" value="NZ_JAFHAP010000010.1"/>
</dbReference>
<feature type="domain" description="Beta-lactamase-related" evidence="3">
    <location>
        <begin position="17"/>
        <end position="316"/>
    </location>
</feature>
<evidence type="ECO:0000256" key="1">
    <source>
        <dbReference type="ARBA" id="ARBA00004370"/>
    </source>
</evidence>
<comment type="subcellular location">
    <subcellularLocation>
        <location evidence="1">Membrane</location>
    </subcellularLocation>
</comment>
<dbReference type="EMBL" id="JAFHAP010000010">
    <property type="protein sequence ID" value="MBN2910104.1"/>
    <property type="molecule type" value="Genomic_DNA"/>
</dbReference>
<dbReference type="PANTHER" id="PTHR46825:SF11">
    <property type="entry name" value="PENICILLIN-BINDING PROTEIN 4"/>
    <property type="match status" value="1"/>
</dbReference>
<protein>
    <submittedName>
        <fullName evidence="4">Beta-lactamase family protein</fullName>
    </submittedName>
</protein>
<evidence type="ECO:0000313" key="5">
    <source>
        <dbReference type="Proteomes" id="UP001177120"/>
    </source>
</evidence>
<dbReference type="InterPro" id="IPR001466">
    <property type="entry name" value="Beta-lactam-related"/>
</dbReference>
<proteinExistence type="predicted"/>
<dbReference type="PANTHER" id="PTHR46825">
    <property type="entry name" value="D-ALANYL-D-ALANINE-CARBOXYPEPTIDASE/ENDOPEPTIDASE AMPH"/>
    <property type="match status" value="1"/>
</dbReference>
<organism evidence="4 5">
    <name type="scientific">Polycladomyces zharkentensis</name>
    <dbReference type="NCBI Taxonomy" id="2807616"/>
    <lineage>
        <taxon>Bacteria</taxon>
        <taxon>Bacillati</taxon>
        <taxon>Bacillota</taxon>
        <taxon>Bacilli</taxon>
        <taxon>Bacillales</taxon>
        <taxon>Thermoactinomycetaceae</taxon>
        <taxon>Polycladomyces</taxon>
    </lineage>
</organism>
<dbReference type="Gene3D" id="3.40.710.10">
    <property type="entry name" value="DD-peptidase/beta-lactamase superfamily"/>
    <property type="match status" value="1"/>
</dbReference>
<evidence type="ECO:0000313" key="4">
    <source>
        <dbReference type="EMBL" id="MBN2910104.1"/>
    </source>
</evidence>
<sequence>MQAIVSRLHEYMNALDQRGYFQGAVLVGHQGEKLLCRGYGMANEEHGVINTPQTKFRIGSLTKGFTAVAILQLEERGLLSTEDNIGRYLPNFPNGNRMTIHHLLTHTSGIPDFAGLPEYWTRIMRLPSSLDETIRLFRDLPLEFTPGDQFRYSNSSYILLTRIIEEVSGESYTDFIRNNILVPLDMNDTGVDDGRTIIKGMASGYSVWKEKIRAEHIDMSIPQGAYGMYATVEDLYRWDQALLTEQLASSSTLRKMFTPYRENYGYGWVIQPLTIAGKPRKCISHYGDVNGFCGNMLRLADNGWTVIVLSNLSLTPVTQIGKNLLRIALGEPARVPDTVQTLDWLGDDIASIAGTYRLDHLDENLKITADGKKLYLTVAKMHGAPYCYPIHPISKTNGRIQCVTEYVDEELRFDLHGDAVRLTYTDMNGRKRSFDRMV</sequence>
<name>A0ABS2WKQ2_9BACL</name>
<dbReference type="InterPro" id="IPR012338">
    <property type="entry name" value="Beta-lactam/transpept-like"/>
</dbReference>
<dbReference type="Pfam" id="PF00144">
    <property type="entry name" value="Beta-lactamase"/>
    <property type="match status" value="1"/>
</dbReference>
<dbReference type="SUPFAM" id="SSF56601">
    <property type="entry name" value="beta-lactamase/transpeptidase-like"/>
    <property type="match status" value="1"/>
</dbReference>